<gene>
    <name evidence="2" type="ORF">L210DRAFT_3537344</name>
</gene>
<protein>
    <submittedName>
        <fullName evidence="2">Uncharacterized protein</fullName>
    </submittedName>
</protein>
<dbReference type="AlphaFoldDB" id="A0AAD4BW08"/>
<sequence length="205" mass="23762">MGPLLAPRKENETETNIRNQEENDADLGLRDDRPRPRQLHCPYLDVVRYDGPCPVSSTLPTMSEYPTLKYSQPWVNTSQSSSCRLAQRVQSLQHRRRVVCTEPRRRAQCYRSRKKRTDTRSVRLGPEREHSVATTARDLSPRPKWACWREGMCRLSGCRKGRSCHREDLRGNVAIAEGDRVVGVTRQLTYCLVSNCNLRPRRRTN</sequence>
<evidence type="ECO:0000313" key="3">
    <source>
        <dbReference type="Proteomes" id="UP001194468"/>
    </source>
</evidence>
<accession>A0AAD4BW08</accession>
<reference evidence="2" key="1">
    <citation type="submission" date="2019-10" db="EMBL/GenBank/DDBJ databases">
        <authorList>
            <consortium name="DOE Joint Genome Institute"/>
            <person name="Kuo A."/>
            <person name="Miyauchi S."/>
            <person name="Kiss E."/>
            <person name="Drula E."/>
            <person name="Kohler A."/>
            <person name="Sanchez-Garcia M."/>
            <person name="Andreopoulos B."/>
            <person name="Barry K.W."/>
            <person name="Bonito G."/>
            <person name="Buee M."/>
            <person name="Carver A."/>
            <person name="Chen C."/>
            <person name="Cichocki N."/>
            <person name="Clum A."/>
            <person name="Culley D."/>
            <person name="Crous P.W."/>
            <person name="Fauchery L."/>
            <person name="Girlanda M."/>
            <person name="Hayes R."/>
            <person name="Keri Z."/>
            <person name="LaButti K."/>
            <person name="Lipzen A."/>
            <person name="Lombard V."/>
            <person name="Magnuson J."/>
            <person name="Maillard F."/>
            <person name="Morin E."/>
            <person name="Murat C."/>
            <person name="Nolan M."/>
            <person name="Ohm R."/>
            <person name="Pangilinan J."/>
            <person name="Pereira M."/>
            <person name="Perotto S."/>
            <person name="Peter M."/>
            <person name="Riley R."/>
            <person name="Sitrit Y."/>
            <person name="Stielow B."/>
            <person name="Szollosi G."/>
            <person name="Zifcakova L."/>
            <person name="Stursova M."/>
            <person name="Spatafora J.W."/>
            <person name="Tedersoo L."/>
            <person name="Vaario L.-M."/>
            <person name="Yamada A."/>
            <person name="Yan M."/>
            <person name="Wang P."/>
            <person name="Xu J."/>
            <person name="Bruns T."/>
            <person name="Baldrian P."/>
            <person name="Vilgalys R."/>
            <person name="Henrissat B."/>
            <person name="Grigoriev I.V."/>
            <person name="Hibbett D."/>
            <person name="Nagy L.G."/>
            <person name="Martin F.M."/>
        </authorList>
    </citation>
    <scope>NUCLEOTIDE SEQUENCE</scope>
    <source>
        <strain evidence="2">BED1</strain>
    </source>
</reference>
<feature type="region of interest" description="Disordered" evidence="1">
    <location>
        <begin position="1"/>
        <end position="37"/>
    </location>
</feature>
<dbReference type="EMBL" id="WHUW01000010">
    <property type="protein sequence ID" value="KAF8441499.1"/>
    <property type="molecule type" value="Genomic_DNA"/>
</dbReference>
<reference evidence="2" key="2">
    <citation type="journal article" date="2020" name="Nat. Commun.">
        <title>Large-scale genome sequencing of mycorrhizal fungi provides insights into the early evolution of symbiotic traits.</title>
        <authorList>
            <person name="Miyauchi S."/>
            <person name="Kiss E."/>
            <person name="Kuo A."/>
            <person name="Drula E."/>
            <person name="Kohler A."/>
            <person name="Sanchez-Garcia M."/>
            <person name="Morin E."/>
            <person name="Andreopoulos B."/>
            <person name="Barry K.W."/>
            <person name="Bonito G."/>
            <person name="Buee M."/>
            <person name="Carver A."/>
            <person name="Chen C."/>
            <person name="Cichocki N."/>
            <person name="Clum A."/>
            <person name="Culley D."/>
            <person name="Crous P.W."/>
            <person name="Fauchery L."/>
            <person name="Girlanda M."/>
            <person name="Hayes R.D."/>
            <person name="Keri Z."/>
            <person name="LaButti K."/>
            <person name="Lipzen A."/>
            <person name="Lombard V."/>
            <person name="Magnuson J."/>
            <person name="Maillard F."/>
            <person name="Murat C."/>
            <person name="Nolan M."/>
            <person name="Ohm R.A."/>
            <person name="Pangilinan J."/>
            <person name="Pereira M.F."/>
            <person name="Perotto S."/>
            <person name="Peter M."/>
            <person name="Pfister S."/>
            <person name="Riley R."/>
            <person name="Sitrit Y."/>
            <person name="Stielow J.B."/>
            <person name="Szollosi G."/>
            <person name="Zifcakova L."/>
            <person name="Stursova M."/>
            <person name="Spatafora J.W."/>
            <person name="Tedersoo L."/>
            <person name="Vaario L.M."/>
            <person name="Yamada A."/>
            <person name="Yan M."/>
            <person name="Wang P."/>
            <person name="Xu J."/>
            <person name="Bruns T."/>
            <person name="Baldrian P."/>
            <person name="Vilgalys R."/>
            <person name="Dunand C."/>
            <person name="Henrissat B."/>
            <person name="Grigoriev I.V."/>
            <person name="Hibbett D."/>
            <person name="Nagy L.G."/>
            <person name="Martin F.M."/>
        </authorList>
    </citation>
    <scope>NUCLEOTIDE SEQUENCE</scope>
    <source>
        <strain evidence="2">BED1</strain>
    </source>
</reference>
<name>A0AAD4BW08_BOLED</name>
<feature type="compositionally biased region" description="Basic and acidic residues" evidence="1">
    <location>
        <begin position="118"/>
        <end position="131"/>
    </location>
</feature>
<comment type="caution">
    <text evidence="2">The sequence shown here is derived from an EMBL/GenBank/DDBJ whole genome shotgun (WGS) entry which is preliminary data.</text>
</comment>
<evidence type="ECO:0000313" key="2">
    <source>
        <dbReference type="EMBL" id="KAF8441499.1"/>
    </source>
</evidence>
<keyword evidence="3" id="KW-1185">Reference proteome</keyword>
<organism evidence="2 3">
    <name type="scientific">Boletus edulis BED1</name>
    <dbReference type="NCBI Taxonomy" id="1328754"/>
    <lineage>
        <taxon>Eukaryota</taxon>
        <taxon>Fungi</taxon>
        <taxon>Dikarya</taxon>
        <taxon>Basidiomycota</taxon>
        <taxon>Agaricomycotina</taxon>
        <taxon>Agaricomycetes</taxon>
        <taxon>Agaricomycetidae</taxon>
        <taxon>Boletales</taxon>
        <taxon>Boletineae</taxon>
        <taxon>Boletaceae</taxon>
        <taxon>Boletoideae</taxon>
        <taxon>Boletus</taxon>
    </lineage>
</organism>
<evidence type="ECO:0000256" key="1">
    <source>
        <dbReference type="SAM" id="MobiDB-lite"/>
    </source>
</evidence>
<proteinExistence type="predicted"/>
<feature type="region of interest" description="Disordered" evidence="1">
    <location>
        <begin position="115"/>
        <end position="135"/>
    </location>
</feature>
<dbReference type="Proteomes" id="UP001194468">
    <property type="component" value="Unassembled WGS sequence"/>
</dbReference>